<dbReference type="InterPro" id="IPR017937">
    <property type="entry name" value="Thioredoxin_CS"/>
</dbReference>
<dbReference type="RefSeq" id="WP_162088270.1">
    <property type="nucleotide sequence ID" value="NZ_CAJIMS010000001.1"/>
</dbReference>
<organism evidence="3 4">
    <name type="scientific">Chryseobacterium aquaeductus</name>
    <dbReference type="NCBI Taxonomy" id="2675056"/>
    <lineage>
        <taxon>Bacteria</taxon>
        <taxon>Pseudomonadati</taxon>
        <taxon>Bacteroidota</taxon>
        <taxon>Flavobacteriia</taxon>
        <taxon>Flavobacteriales</taxon>
        <taxon>Weeksellaceae</taxon>
        <taxon>Chryseobacterium group</taxon>
        <taxon>Chryseobacterium</taxon>
    </lineage>
</organism>
<dbReference type="CDD" id="cd02970">
    <property type="entry name" value="PRX_like2"/>
    <property type="match status" value="1"/>
</dbReference>
<feature type="domain" description="Thioredoxin" evidence="2">
    <location>
        <begin position="153"/>
        <end position="320"/>
    </location>
</feature>
<dbReference type="Pfam" id="PF13098">
    <property type="entry name" value="Thioredoxin_2"/>
    <property type="match status" value="1"/>
</dbReference>
<dbReference type="GO" id="GO:0016491">
    <property type="term" value="F:oxidoreductase activity"/>
    <property type="evidence" value="ECO:0007669"/>
    <property type="project" value="InterPro"/>
</dbReference>
<dbReference type="GO" id="GO:0016209">
    <property type="term" value="F:antioxidant activity"/>
    <property type="evidence" value="ECO:0007669"/>
    <property type="project" value="InterPro"/>
</dbReference>
<dbReference type="InterPro" id="IPR012336">
    <property type="entry name" value="Thioredoxin-like_fold"/>
</dbReference>
<feature type="domain" description="Thioredoxin" evidence="2">
    <location>
        <begin position="3"/>
        <end position="136"/>
    </location>
</feature>
<dbReference type="InterPro" id="IPR000866">
    <property type="entry name" value="AhpC/TSA"/>
</dbReference>
<evidence type="ECO:0000313" key="3">
    <source>
        <dbReference type="EMBL" id="CAD7808976.1"/>
    </source>
</evidence>
<dbReference type="EMBL" id="CAJIMS010000001">
    <property type="protein sequence ID" value="CAD7808976.1"/>
    <property type="molecule type" value="Genomic_DNA"/>
</dbReference>
<keyword evidence="1" id="KW-0676">Redox-active center</keyword>
<dbReference type="Pfam" id="PF00578">
    <property type="entry name" value="AhpC-TSA"/>
    <property type="match status" value="1"/>
</dbReference>
<dbReference type="InterPro" id="IPR050553">
    <property type="entry name" value="Thioredoxin_ResA/DsbE_sf"/>
</dbReference>
<dbReference type="SUPFAM" id="SSF52833">
    <property type="entry name" value="Thioredoxin-like"/>
    <property type="match status" value="2"/>
</dbReference>
<comment type="caution">
    <text evidence="3">The sequence shown here is derived from an EMBL/GenBank/DDBJ whole genome shotgun (WGS) entry which is preliminary data.</text>
</comment>
<dbReference type="Gene3D" id="3.40.30.10">
    <property type="entry name" value="Glutaredoxin"/>
    <property type="match status" value="2"/>
</dbReference>
<dbReference type="AlphaFoldDB" id="A0A9N8MHD5"/>
<protein>
    <submittedName>
        <fullName evidence="3">Thiol-disulfide oxidoreductase ResA</fullName>
    </submittedName>
</protein>
<dbReference type="InterPro" id="IPR013766">
    <property type="entry name" value="Thioredoxin_domain"/>
</dbReference>
<dbReference type="PANTHER" id="PTHR42852:SF13">
    <property type="entry name" value="PROTEIN DIPZ"/>
    <property type="match status" value="1"/>
</dbReference>
<evidence type="ECO:0000259" key="2">
    <source>
        <dbReference type="PROSITE" id="PS51352"/>
    </source>
</evidence>
<evidence type="ECO:0000256" key="1">
    <source>
        <dbReference type="ARBA" id="ARBA00023284"/>
    </source>
</evidence>
<keyword evidence="4" id="KW-1185">Reference proteome</keyword>
<proteinExistence type="predicted"/>
<evidence type="ECO:0000313" key="4">
    <source>
        <dbReference type="Proteomes" id="UP000662618"/>
    </source>
</evidence>
<gene>
    <name evidence="3" type="primary">resA_2</name>
    <name evidence="3" type="ORF">CHRY9390_01920</name>
</gene>
<sequence>MFAKIIYTFFFLVAISLNGQSKTGIQFQTKNLEEAKKLAQQENKLIFIDLYTTWCGPCKLMKKNTFPNPELGEFFNKNFISLYSDAEKEGTELAKKFKIVNYPSFLFLDQNGELVQYEYGYYNATQFLNVGQSVLKKKSTNKETPKLDEVKGKMVGEMIPDFTAKDQFKKNFSLSAEKKKTVLVFIRGQWCPYCNKYIESLQNLAPELESKNTRLVIISPEKPEFIEKTISKTKTQYSVLYDENYRIAELFDVLYTPEKKTIDFYEKHLGDDFKKSRSDDSGRLPVSATYILDENQEIIWRHFNPDYKERASLEDILKQL</sequence>
<dbReference type="PROSITE" id="PS00194">
    <property type="entry name" value="THIOREDOXIN_1"/>
    <property type="match status" value="1"/>
</dbReference>
<dbReference type="PROSITE" id="PS51352">
    <property type="entry name" value="THIOREDOXIN_2"/>
    <property type="match status" value="2"/>
</dbReference>
<dbReference type="Proteomes" id="UP000662618">
    <property type="component" value="Unassembled WGS sequence"/>
</dbReference>
<accession>A0A9N8MHD5</accession>
<dbReference type="PANTHER" id="PTHR42852">
    <property type="entry name" value="THIOL:DISULFIDE INTERCHANGE PROTEIN DSBE"/>
    <property type="match status" value="1"/>
</dbReference>
<name>A0A9N8MHD5_9FLAO</name>
<dbReference type="InterPro" id="IPR036249">
    <property type="entry name" value="Thioredoxin-like_sf"/>
</dbReference>
<reference evidence="3" key="1">
    <citation type="submission" date="2020-12" db="EMBL/GenBank/DDBJ databases">
        <authorList>
            <person name="Rodrigo-Torres L."/>
            <person name="Arahal R. D."/>
            <person name="Lucena T."/>
        </authorList>
    </citation>
    <scope>NUCLEOTIDE SEQUENCE</scope>
    <source>
        <strain evidence="3">CECT 9390</strain>
    </source>
</reference>